<dbReference type="Pfam" id="PF02653">
    <property type="entry name" value="BPD_transp_2"/>
    <property type="match status" value="1"/>
</dbReference>
<dbReference type="PANTHER" id="PTHR11795:SF442">
    <property type="entry name" value="ABC TRANSPORTER ATP-BINDING PROTEIN"/>
    <property type="match status" value="1"/>
</dbReference>
<evidence type="ECO:0000256" key="3">
    <source>
        <dbReference type="ARBA" id="ARBA00022475"/>
    </source>
</evidence>
<reference evidence="10 11" key="1">
    <citation type="submission" date="2023-07" db="EMBL/GenBank/DDBJ databases">
        <title>Sorghum-associated microbial communities from plants grown in Nebraska, USA.</title>
        <authorList>
            <person name="Schachtman D."/>
        </authorList>
    </citation>
    <scope>NUCLEOTIDE SEQUENCE [LARGE SCALE GENOMIC DNA]</scope>
    <source>
        <strain evidence="10 11">BE240</strain>
    </source>
</reference>
<feature type="transmembrane region" description="Helical" evidence="9">
    <location>
        <begin position="277"/>
        <end position="300"/>
    </location>
</feature>
<feature type="transmembrane region" description="Helical" evidence="9">
    <location>
        <begin position="214"/>
        <end position="238"/>
    </location>
</feature>
<dbReference type="InterPro" id="IPR052157">
    <property type="entry name" value="BCAA_transport_permease"/>
</dbReference>
<dbReference type="EMBL" id="JAVDWE010000026">
    <property type="protein sequence ID" value="MDR7097452.1"/>
    <property type="molecule type" value="Genomic_DNA"/>
</dbReference>
<keyword evidence="7 9" id="KW-0472">Membrane</keyword>
<keyword evidence="3" id="KW-1003">Cell membrane</keyword>
<keyword evidence="6 9" id="KW-1133">Transmembrane helix</keyword>
<sequence length="311" mass="32950">MVSSLNGLAYGLLLFMLSSGLTLTFSMMGILNFAHASFYMFGAYIAYALSSTIGFWPALLVAPLLVGLIGAAVERFGLRSLHRHGHIPELLLTYGLAYIMAELVQVVWGRTSLPNPVPPSLQGTLFTVFSTQFPVFKGFMMLIAVLMLLGVYLMLSRSRVGLIIQAALTQPKMVEALGHDVPRIFMMVFGGGCALAGLAGVLGGIAFVTEPSMAHLLGGVMFVVVVIGGLGSLVGALVASLMIGLLQTFAIGLDVSLLDALNVLGLRLDDGFFARPVLGVTLAQAAPMLPYLLLVLILVVRPRGLLGTREA</sequence>
<comment type="subcellular location">
    <subcellularLocation>
        <location evidence="1">Cell membrane</location>
        <topology evidence="1">Multi-pass membrane protein</topology>
    </subcellularLocation>
</comment>
<evidence type="ECO:0000256" key="4">
    <source>
        <dbReference type="ARBA" id="ARBA00022692"/>
    </source>
</evidence>
<feature type="transmembrane region" description="Helical" evidence="9">
    <location>
        <begin position="245"/>
        <end position="265"/>
    </location>
</feature>
<evidence type="ECO:0000256" key="2">
    <source>
        <dbReference type="ARBA" id="ARBA00022448"/>
    </source>
</evidence>
<accession>A0ABU1VIZ4</accession>
<comment type="similarity">
    <text evidence="8">Belongs to the binding-protein-dependent transport system permease family. LivHM subfamily.</text>
</comment>
<keyword evidence="4 9" id="KW-0812">Transmembrane</keyword>
<organism evidence="10 11">
    <name type="scientific">Hydrogenophaga laconesensis</name>
    <dbReference type="NCBI Taxonomy" id="1805971"/>
    <lineage>
        <taxon>Bacteria</taxon>
        <taxon>Pseudomonadati</taxon>
        <taxon>Pseudomonadota</taxon>
        <taxon>Betaproteobacteria</taxon>
        <taxon>Burkholderiales</taxon>
        <taxon>Comamonadaceae</taxon>
        <taxon>Hydrogenophaga</taxon>
    </lineage>
</organism>
<proteinExistence type="inferred from homology"/>
<evidence type="ECO:0000313" key="11">
    <source>
        <dbReference type="Proteomes" id="UP001265550"/>
    </source>
</evidence>
<evidence type="ECO:0000256" key="5">
    <source>
        <dbReference type="ARBA" id="ARBA00022970"/>
    </source>
</evidence>
<evidence type="ECO:0000313" key="10">
    <source>
        <dbReference type="EMBL" id="MDR7097452.1"/>
    </source>
</evidence>
<feature type="transmembrane region" description="Helical" evidence="9">
    <location>
        <begin position="12"/>
        <end position="34"/>
    </location>
</feature>
<dbReference type="CDD" id="cd06582">
    <property type="entry name" value="TM_PBP1_LivH_like"/>
    <property type="match status" value="1"/>
</dbReference>
<name>A0ABU1VIZ4_9BURK</name>
<comment type="caution">
    <text evidence="10">The sequence shown here is derived from an EMBL/GenBank/DDBJ whole genome shotgun (WGS) entry which is preliminary data.</text>
</comment>
<evidence type="ECO:0000256" key="1">
    <source>
        <dbReference type="ARBA" id="ARBA00004651"/>
    </source>
</evidence>
<dbReference type="PANTHER" id="PTHR11795">
    <property type="entry name" value="BRANCHED-CHAIN AMINO ACID TRANSPORT SYSTEM PERMEASE PROTEIN LIVH"/>
    <property type="match status" value="1"/>
</dbReference>
<keyword evidence="11" id="KW-1185">Reference proteome</keyword>
<keyword evidence="2" id="KW-0813">Transport</keyword>
<feature type="transmembrane region" description="Helical" evidence="9">
    <location>
        <begin position="54"/>
        <end position="78"/>
    </location>
</feature>
<feature type="transmembrane region" description="Helical" evidence="9">
    <location>
        <begin position="135"/>
        <end position="155"/>
    </location>
</feature>
<keyword evidence="5" id="KW-0029">Amino-acid transport</keyword>
<gene>
    <name evidence="10" type="ORF">J2X09_005228</name>
</gene>
<dbReference type="Proteomes" id="UP001265550">
    <property type="component" value="Unassembled WGS sequence"/>
</dbReference>
<feature type="transmembrane region" description="Helical" evidence="9">
    <location>
        <begin position="90"/>
        <end position="108"/>
    </location>
</feature>
<evidence type="ECO:0000256" key="6">
    <source>
        <dbReference type="ARBA" id="ARBA00022989"/>
    </source>
</evidence>
<evidence type="ECO:0000256" key="9">
    <source>
        <dbReference type="SAM" id="Phobius"/>
    </source>
</evidence>
<feature type="transmembrane region" description="Helical" evidence="9">
    <location>
        <begin position="184"/>
        <end position="208"/>
    </location>
</feature>
<evidence type="ECO:0000256" key="8">
    <source>
        <dbReference type="ARBA" id="ARBA00037998"/>
    </source>
</evidence>
<evidence type="ECO:0000256" key="7">
    <source>
        <dbReference type="ARBA" id="ARBA00023136"/>
    </source>
</evidence>
<dbReference type="InterPro" id="IPR001851">
    <property type="entry name" value="ABC_transp_permease"/>
</dbReference>
<protein>
    <submittedName>
        <fullName evidence="10">Branched-chain amino acid transport system permease protein</fullName>
    </submittedName>
</protein>